<feature type="region of interest" description="Disordered" evidence="1">
    <location>
        <begin position="108"/>
        <end position="141"/>
    </location>
</feature>
<evidence type="ECO:0000313" key="2">
    <source>
        <dbReference type="EMBL" id="GER38755.1"/>
    </source>
</evidence>
<protein>
    <submittedName>
        <fullName evidence="2">Isochorismatase domain-containing protein 2</fullName>
    </submittedName>
</protein>
<organism evidence="2 3">
    <name type="scientific">Striga asiatica</name>
    <name type="common">Asiatic witchweed</name>
    <name type="synonym">Buchnera asiatica</name>
    <dbReference type="NCBI Taxonomy" id="4170"/>
    <lineage>
        <taxon>Eukaryota</taxon>
        <taxon>Viridiplantae</taxon>
        <taxon>Streptophyta</taxon>
        <taxon>Embryophyta</taxon>
        <taxon>Tracheophyta</taxon>
        <taxon>Spermatophyta</taxon>
        <taxon>Magnoliopsida</taxon>
        <taxon>eudicotyledons</taxon>
        <taxon>Gunneridae</taxon>
        <taxon>Pentapetalae</taxon>
        <taxon>asterids</taxon>
        <taxon>lamiids</taxon>
        <taxon>Lamiales</taxon>
        <taxon>Orobanchaceae</taxon>
        <taxon>Buchnereae</taxon>
        <taxon>Striga</taxon>
    </lineage>
</organism>
<evidence type="ECO:0000256" key="1">
    <source>
        <dbReference type="SAM" id="MobiDB-lite"/>
    </source>
</evidence>
<reference evidence="3" key="1">
    <citation type="journal article" date="2019" name="Curr. Biol.">
        <title>Genome Sequence of Striga asiatica Provides Insight into the Evolution of Plant Parasitism.</title>
        <authorList>
            <person name="Yoshida S."/>
            <person name="Kim S."/>
            <person name="Wafula E.K."/>
            <person name="Tanskanen J."/>
            <person name="Kim Y.M."/>
            <person name="Honaas L."/>
            <person name="Yang Z."/>
            <person name="Spallek T."/>
            <person name="Conn C.E."/>
            <person name="Ichihashi Y."/>
            <person name="Cheong K."/>
            <person name="Cui S."/>
            <person name="Der J.P."/>
            <person name="Gundlach H."/>
            <person name="Jiao Y."/>
            <person name="Hori C."/>
            <person name="Ishida J.K."/>
            <person name="Kasahara H."/>
            <person name="Kiba T."/>
            <person name="Kim M.S."/>
            <person name="Koo N."/>
            <person name="Laohavisit A."/>
            <person name="Lee Y.H."/>
            <person name="Lumba S."/>
            <person name="McCourt P."/>
            <person name="Mortimer J.C."/>
            <person name="Mutuku J.M."/>
            <person name="Nomura T."/>
            <person name="Sasaki-Sekimoto Y."/>
            <person name="Seto Y."/>
            <person name="Wang Y."/>
            <person name="Wakatake T."/>
            <person name="Sakakibara H."/>
            <person name="Demura T."/>
            <person name="Yamaguchi S."/>
            <person name="Yoneyama K."/>
            <person name="Manabe R.I."/>
            <person name="Nelson D.C."/>
            <person name="Schulman A.H."/>
            <person name="Timko M.P."/>
            <person name="dePamphilis C.W."/>
            <person name="Choi D."/>
            <person name="Shirasu K."/>
        </authorList>
    </citation>
    <scope>NUCLEOTIDE SEQUENCE [LARGE SCALE GENOMIC DNA]</scope>
    <source>
        <strain evidence="3">cv. UVA1</strain>
    </source>
</reference>
<dbReference type="OrthoDB" id="10308523at2759"/>
<gene>
    <name evidence="2" type="ORF">STAS_15276</name>
</gene>
<accession>A0A5A7Q0U0</accession>
<name>A0A5A7Q0U0_STRAF</name>
<comment type="caution">
    <text evidence="2">The sequence shown here is derived from an EMBL/GenBank/DDBJ whole genome shotgun (WGS) entry which is preliminary data.</text>
</comment>
<proteinExistence type="predicted"/>
<dbReference type="AlphaFoldDB" id="A0A5A7Q0U0"/>
<keyword evidence="3" id="KW-1185">Reference proteome</keyword>
<dbReference type="EMBL" id="BKCP01005516">
    <property type="protein sequence ID" value="GER38755.1"/>
    <property type="molecule type" value="Genomic_DNA"/>
</dbReference>
<feature type="compositionally biased region" description="Basic and acidic residues" evidence="1">
    <location>
        <begin position="110"/>
        <end position="126"/>
    </location>
</feature>
<sequence length="141" mass="15426">MGPLSPNPNSLGVATENISALERLEARGVGPTVEDCGADDVDRRIRTWIRPLPSISESVQSGSRPSREMTSLSTWISVMAAAFGPGNWARIRMHNDLYHEALSEVPIHGLEQRYPHNERVGKRRDGEDGDEPVEAVGPTAD</sequence>
<evidence type="ECO:0000313" key="3">
    <source>
        <dbReference type="Proteomes" id="UP000325081"/>
    </source>
</evidence>
<dbReference type="Proteomes" id="UP000325081">
    <property type="component" value="Unassembled WGS sequence"/>
</dbReference>